<evidence type="ECO:0000256" key="1">
    <source>
        <dbReference type="SAM" id="MobiDB-lite"/>
    </source>
</evidence>
<dbReference type="EMBL" id="CABVLY010000012">
    <property type="protein sequence ID" value="VVU50667.1"/>
    <property type="molecule type" value="Genomic_DNA"/>
</dbReference>
<gene>
    <name evidence="2" type="ORF">BAN20980_03385</name>
</gene>
<organism evidence="2 3">
    <name type="scientific">Burkholderia anthina</name>
    <dbReference type="NCBI Taxonomy" id="179879"/>
    <lineage>
        <taxon>Bacteria</taxon>
        <taxon>Pseudomonadati</taxon>
        <taxon>Pseudomonadota</taxon>
        <taxon>Betaproteobacteria</taxon>
        <taxon>Burkholderiales</taxon>
        <taxon>Burkholderiaceae</taxon>
        <taxon>Burkholderia</taxon>
        <taxon>Burkholderia cepacia complex</taxon>
    </lineage>
</organism>
<proteinExistence type="predicted"/>
<feature type="region of interest" description="Disordered" evidence="1">
    <location>
        <begin position="121"/>
        <end position="143"/>
    </location>
</feature>
<sequence length="210" mass="22694">MLSCRGMKAPLIFVSVLMHRETNLQVENEETIEAQSARTPKRCWTESNSAFSFVCANYLQWCSGRRRRFATASVSRISPGARPSPRSSPFPQARRGWRAATRMPFGLTRLACAKSVRYTRLSPTGRSGKSVGSSPTSRMQKREHGWMRSAGRMVGAAGAAGAARSCSGVPGYIPAVANRPAAGMRVLARFARTTVAPLVVSASECAIARA</sequence>
<dbReference type="AlphaFoldDB" id="A0A6P2GAW0"/>
<evidence type="ECO:0000313" key="3">
    <source>
        <dbReference type="Proteomes" id="UP000494201"/>
    </source>
</evidence>
<evidence type="ECO:0000313" key="2">
    <source>
        <dbReference type="EMBL" id="VVU50667.1"/>
    </source>
</evidence>
<feature type="compositionally biased region" description="Low complexity" evidence="1">
    <location>
        <begin position="75"/>
        <end position="94"/>
    </location>
</feature>
<reference evidence="2 3" key="1">
    <citation type="submission" date="2019-09" db="EMBL/GenBank/DDBJ databases">
        <authorList>
            <person name="Depoorter E."/>
        </authorList>
    </citation>
    <scope>NUCLEOTIDE SEQUENCE [LARGE SCALE GENOMIC DNA]</scope>
    <source>
        <strain evidence="2">LMG 20980</strain>
    </source>
</reference>
<name>A0A6P2GAW0_9BURK</name>
<feature type="region of interest" description="Disordered" evidence="1">
    <location>
        <begin position="75"/>
        <end position="95"/>
    </location>
</feature>
<feature type="compositionally biased region" description="Polar residues" evidence="1">
    <location>
        <begin position="121"/>
        <end position="138"/>
    </location>
</feature>
<protein>
    <submittedName>
        <fullName evidence="2">Uncharacterized protein</fullName>
    </submittedName>
</protein>
<accession>A0A6P2GAW0</accession>
<dbReference type="Proteomes" id="UP000494201">
    <property type="component" value="Unassembled WGS sequence"/>
</dbReference>